<dbReference type="PROSITE" id="PS51762">
    <property type="entry name" value="GH16_2"/>
    <property type="match status" value="1"/>
</dbReference>
<dbReference type="Pfam" id="PF00722">
    <property type="entry name" value="Glyco_hydro_16"/>
    <property type="match status" value="1"/>
</dbReference>
<keyword evidence="5" id="KW-1185">Reference proteome</keyword>
<keyword evidence="2" id="KW-0732">Signal</keyword>
<dbReference type="InterPro" id="IPR013320">
    <property type="entry name" value="ConA-like_dom_sf"/>
</dbReference>
<evidence type="ECO:0000259" key="3">
    <source>
        <dbReference type="PROSITE" id="PS51762"/>
    </source>
</evidence>
<dbReference type="Gene3D" id="2.60.120.200">
    <property type="match status" value="1"/>
</dbReference>
<evidence type="ECO:0000313" key="5">
    <source>
        <dbReference type="Proteomes" id="UP000676996"/>
    </source>
</evidence>
<dbReference type="CDD" id="cd08023">
    <property type="entry name" value="GH16_laminarinase_like"/>
    <property type="match status" value="1"/>
</dbReference>
<dbReference type="InterPro" id="IPR050546">
    <property type="entry name" value="Glycosyl_Hydrlase_16"/>
</dbReference>
<evidence type="ECO:0000313" key="4">
    <source>
        <dbReference type="EMBL" id="MBR0553430.1"/>
    </source>
</evidence>
<accession>A0A8T4IFU5</accession>
<feature type="chain" id="PRO_5035842680" evidence="2">
    <location>
        <begin position="21"/>
        <end position="300"/>
    </location>
</feature>
<dbReference type="GO" id="GO:0005975">
    <property type="term" value="P:carbohydrate metabolic process"/>
    <property type="evidence" value="ECO:0007669"/>
    <property type="project" value="InterPro"/>
</dbReference>
<dbReference type="SUPFAM" id="SSF49899">
    <property type="entry name" value="Concanavalin A-like lectins/glucanases"/>
    <property type="match status" value="1"/>
</dbReference>
<dbReference type="PANTHER" id="PTHR10963">
    <property type="entry name" value="GLYCOSYL HYDROLASE-RELATED"/>
    <property type="match status" value="1"/>
</dbReference>
<dbReference type="EMBL" id="JAGRQC010000004">
    <property type="protein sequence ID" value="MBR0553430.1"/>
    <property type="molecule type" value="Genomic_DNA"/>
</dbReference>
<name>A0A8T4IFU5_9SPHN</name>
<organism evidence="4 5">
    <name type="scientific">Stakelama marina</name>
    <dbReference type="NCBI Taxonomy" id="2826939"/>
    <lineage>
        <taxon>Bacteria</taxon>
        <taxon>Pseudomonadati</taxon>
        <taxon>Pseudomonadota</taxon>
        <taxon>Alphaproteobacteria</taxon>
        <taxon>Sphingomonadales</taxon>
        <taxon>Sphingomonadaceae</taxon>
        <taxon>Stakelama</taxon>
    </lineage>
</organism>
<protein>
    <submittedName>
        <fullName evidence="4">Glycoside hydrolase family 16 protein</fullName>
    </submittedName>
</protein>
<dbReference type="Proteomes" id="UP000676996">
    <property type="component" value="Unassembled WGS sequence"/>
</dbReference>
<sequence>MRSSRVLALALGAAPLLVSAASPAPQDLPDSGLSAKNGAVDLPIAVPDDYRLVWSDEFDKPGLPDPAKWQYDTARNKQGWANHEKQYYSADRPENARVEDGKLIITARHETLDPDTVKDYGGQEYTSARLLTRGLEQWKYGFFEISARIACGRGTWPAIWMLGTKQDVSWPEIGEIDIMEHVGFDQGEIHGTIHTKAYNHVIGTQIGSQISVKDACSAFHKYQLWWTPKQILIGVDGHAYMRFANDGSGDTARWPFDDPEYLILNVAVGGDWGGQKGIDDSVFPSSMAVDYVRVWQQADR</sequence>
<dbReference type="InterPro" id="IPR000757">
    <property type="entry name" value="Beta-glucanase-like"/>
</dbReference>
<feature type="signal peptide" evidence="2">
    <location>
        <begin position="1"/>
        <end position="20"/>
    </location>
</feature>
<reference evidence="4" key="1">
    <citation type="submission" date="2021-04" db="EMBL/GenBank/DDBJ databases">
        <title>Ouciella asimina sp. nov., isolated from the surface seawater in the hydrothermal field of Okinawa Trough.</title>
        <authorList>
            <person name="Shuang W."/>
        </authorList>
    </citation>
    <scope>NUCLEOTIDE SEQUENCE</scope>
    <source>
        <strain evidence="4">LXI357</strain>
    </source>
</reference>
<gene>
    <name evidence="4" type="ORF">J7S20_13045</name>
</gene>
<comment type="caution">
    <text evidence="4">The sequence shown here is derived from an EMBL/GenBank/DDBJ whole genome shotgun (WGS) entry which is preliminary data.</text>
</comment>
<feature type="domain" description="GH16" evidence="3">
    <location>
        <begin position="40"/>
        <end position="300"/>
    </location>
</feature>
<dbReference type="GO" id="GO:0004553">
    <property type="term" value="F:hydrolase activity, hydrolyzing O-glycosyl compounds"/>
    <property type="evidence" value="ECO:0007669"/>
    <property type="project" value="InterPro"/>
</dbReference>
<keyword evidence="4" id="KW-0378">Hydrolase</keyword>
<comment type="similarity">
    <text evidence="1">Belongs to the glycosyl hydrolase 16 family.</text>
</comment>
<proteinExistence type="inferred from homology"/>
<dbReference type="PANTHER" id="PTHR10963:SF55">
    <property type="entry name" value="GLYCOSIDE HYDROLASE FAMILY 16 PROTEIN"/>
    <property type="match status" value="1"/>
</dbReference>
<evidence type="ECO:0000256" key="1">
    <source>
        <dbReference type="ARBA" id="ARBA00006865"/>
    </source>
</evidence>
<dbReference type="AlphaFoldDB" id="A0A8T4IFU5"/>
<evidence type="ECO:0000256" key="2">
    <source>
        <dbReference type="SAM" id="SignalP"/>
    </source>
</evidence>